<sequence>MRFKGNKFTWWRGRM</sequence>
<keyword evidence="2" id="KW-1185">Reference proteome</keyword>
<organism evidence="1 2">
    <name type="scientific">Arabis alpina</name>
    <name type="common">Alpine rock-cress</name>
    <dbReference type="NCBI Taxonomy" id="50452"/>
    <lineage>
        <taxon>Eukaryota</taxon>
        <taxon>Viridiplantae</taxon>
        <taxon>Streptophyta</taxon>
        <taxon>Embryophyta</taxon>
        <taxon>Tracheophyta</taxon>
        <taxon>Spermatophyta</taxon>
        <taxon>Magnoliopsida</taxon>
        <taxon>eudicotyledons</taxon>
        <taxon>Gunneridae</taxon>
        <taxon>Pentapetalae</taxon>
        <taxon>rosids</taxon>
        <taxon>malvids</taxon>
        <taxon>Brassicales</taxon>
        <taxon>Brassicaceae</taxon>
        <taxon>Arabideae</taxon>
        <taxon>Arabis</taxon>
    </lineage>
</organism>
<evidence type="ECO:0000313" key="1">
    <source>
        <dbReference type="EMBL" id="KFK22343.1"/>
    </source>
</evidence>
<gene>
    <name evidence="1" type="ORF">AALP_AAs58545U000100</name>
</gene>
<protein>
    <submittedName>
        <fullName evidence="1">Uncharacterized protein</fullName>
    </submittedName>
</protein>
<dbReference type="Proteomes" id="UP000029120">
    <property type="component" value="Unassembled WGS sequence"/>
</dbReference>
<dbReference type="EMBL" id="KL990209">
    <property type="protein sequence ID" value="KFK22343.1"/>
    <property type="molecule type" value="Genomic_DNA"/>
</dbReference>
<proteinExistence type="predicted"/>
<reference evidence="2" key="1">
    <citation type="journal article" date="2015" name="Nat. Plants">
        <title>Genome expansion of Arabis alpina linked with retrotransposition and reduced symmetric DNA methylation.</title>
        <authorList>
            <person name="Willing E.M."/>
            <person name="Rawat V."/>
            <person name="Mandakova T."/>
            <person name="Maumus F."/>
            <person name="James G.V."/>
            <person name="Nordstroem K.J."/>
            <person name="Becker C."/>
            <person name="Warthmann N."/>
            <person name="Chica C."/>
            <person name="Szarzynska B."/>
            <person name="Zytnicki M."/>
            <person name="Albani M.C."/>
            <person name="Kiefer C."/>
            <person name="Bergonzi S."/>
            <person name="Castaings L."/>
            <person name="Mateos J.L."/>
            <person name="Berns M.C."/>
            <person name="Bujdoso N."/>
            <person name="Piofczyk T."/>
            <person name="de Lorenzo L."/>
            <person name="Barrero-Sicilia C."/>
            <person name="Mateos I."/>
            <person name="Piednoel M."/>
            <person name="Hagmann J."/>
            <person name="Chen-Min-Tao R."/>
            <person name="Iglesias-Fernandez R."/>
            <person name="Schuster S.C."/>
            <person name="Alonso-Blanco C."/>
            <person name="Roudier F."/>
            <person name="Carbonero P."/>
            <person name="Paz-Ares J."/>
            <person name="Davis S.J."/>
            <person name="Pecinka A."/>
            <person name="Quesneville H."/>
            <person name="Colot V."/>
            <person name="Lysak M.A."/>
            <person name="Weigel D."/>
            <person name="Coupland G."/>
            <person name="Schneeberger K."/>
        </authorList>
    </citation>
    <scope>NUCLEOTIDE SEQUENCE [LARGE SCALE GENOMIC DNA]</scope>
    <source>
        <strain evidence="2">cv. Pajares</strain>
    </source>
</reference>
<accession>A0A087FXJ1</accession>
<name>A0A087FXJ1_ARAAL</name>
<feature type="non-terminal residue" evidence="1">
    <location>
        <position position="15"/>
    </location>
</feature>
<evidence type="ECO:0000313" key="2">
    <source>
        <dbReference type="Proteomes" id="UP000029120"/>
    </source>
</evidence>